<dbReference type="AlphaFoldDB" id="A0A941BK33"/>
<dbReference type="CDD" id="cd00761">
    <property type="entry name" value="Glyco_tranf_GTA_type"/>
    <property type="match status" value="1"/>
</dbReference>
<dbReference type="Pfam" id="PF00535">
    <property type="entry name" value="Glycos_transf_2"/>
    <property type="match status" value="1"/>
</dbReference>
<keyword evidence="3" id="KW-0808">Transferase</keyword>
<keyword evidence="4" id="KW-1185">Reference proteome</keyword>
<dbReference type="Gene3D" id="3.90.550.10">
    <property type="entry name" value="Spore Coat Polysaccharide Biosynthesis Protein SpsA, Chain A"/>
    <property type="match status" value="1"/>
</dbReference>
<keyword evidence="3" id="KW-0328">Glycosyltransferase</keyword>
<protein>
    <submittedName>
        <fullName evidence="3">Glycosyltransferase</fullName>
        <ecNumber evidence="3">2.4.-.-</ecNumber>
    </submittedName>
</protein>
<feature type="region of interest" description="Disordered" evidence="1">
    <location>
        <begin position="233"/>
        <end position="261"/>
    </location>
</feature>
<feature type="domain" description="Glycosyltransferase 2-like" evidence="2">
    <location>
        <begin position="5"/>
        <end position="177"/>
    </location>
</feature>
<dbReference type="InterPro" id="IPR029044">
    <property type="entry name" value="Nucleotide-diphossugar_trans"/>
</dbReference>
<dbReference type="GO" id="GO:0016757">
    <property type="term" value="F:glycosyltransferase activity"/>
    <property type="evidence" value="ECO:0007669"/>
    <property type="project" value="UniProtKB-KW"/>
</dbReference>
<accession>A0A941BK33</accession>
<dbReference type="RefSeq" id="WP_210851969.1">
    <property type="nucleotide sequence ID" value="NZ_JAGQDD010000002.1"/>
</dbReference>
<comment type="caution">
    <text evidence="3">The sequence shown here is derived from an EMBL/GenBank/DDBJ whole genome shotgun (WGS) entry which is preliminary data.</text>
</comment>
<proteinExistence type="predicted"/>
<reference evidence="3 4" key="1">
    <citation type="submission" date="2021-04" db="EMBL/GenBank/DDBJ databases">
        <title>The genome sequence of Ideonella sp. 3Y2.</title>
        <authorList>
            <person name="Liu Y."/>
        </authorList>
    </citation>
    <scope>NUCLEOTIDE SEQUENCE [LARGE SCALE GENOMIC DNA]</scope>
    <source>
        <strain evidence="3 4">3Y2</strain>
    </source>
</reference>
<dbReference type="EMBL" id="JAGQDD010000002">
    <property type="protein sequence ID" value="MBQ0929719.1"/>
    <property type="molecule type" value="Genomic_DNA"/>
</dbReference>
<evidence type="ECO:0000259" key="2">
    <source>
        <dbReference type="Pfam" id="PF00535"/>
    </source>
</evidence>
<sequence>MKVAVITPYYKESRAWLTRCLDSVAAQTHACTHIVVADGHPQDWIDQREVRHLRLDRAHADYGDTPRALGGLMAANEGFDAVCFLDADNWYGPRHVESCIALAQRGDFDYLTTKRHMVRDDGSILPLRIREDCDGSHVDTNCYFLMRGAFHTLARWTLMPQPMHVFGDRVYLASLLDEGLRTACTEQRTVHYLCTWAHLFRAVGETPPDYAKEPRPVEDLPRWYAALSPRERQLTQRLSGMPPPGPRAVPQASPEKAHVQA</sequence>
<evidence type="ECO:0000313" key="3">
    <source>
        <dbReference type="EMBL" id="MBQ0929719.1"/>
    </source>
</evidence>
<name>A0A941BK33_9BURK</name>
<gene>
    <name evidence="3" type="ORF">KAK03_04405</name>
</gene>
<organism evidence="3 4">
    <name type="scientific">Ideonella alba</name>
    <dbReference type="NCBI Taxonomy" id="2824118"/>
    <lineage>
        <taxon>Bacteria</taxon>
        <taxon>Pseudomonadati</taxon>
        <taxon>Pseudomonadota</taxon>
        <taxon>Betaproteobacteria</taxon>
        <taxon>Burkholderiales</taxon>
        <taxon>Sphaerotilaceae</taxon>
        <taxon>Ideonella</taxon>
    </lineage>
</organism>
<dbReference type="SUPFAM" id="SSF53448">
    <property type="entry name" value="Nucleotide-diphospho-sugar transferases"/>
    <property type="match status" value="1"/>
</dbReference>
<evidence type="ECO:0000313" key="4">
    <source>
        <dbReference type="Proteomes" id="UP000676246"/>
    </source>
</evidence>
<dbReference type="EC" id="2.4.-.-" evidence="3"/>
<evidence type="ECO:0000256" key="1">
    <source>
        <dbReference type="SAM" id="MobiDB-lite"/>
    </source>
</evidence>
<dbReference type="Proteomes" id="UP000676246">
    <property type="component" value="Unassembled WGS sequence"/>
</dbReference>
<dbReference type="InterPro" id="IPR001173">
    <property type="entry name" value="Glyco_trans_2-like"/>
</dbReference>